<gene>
    <name evidence="1" type="ORF">BN850_0108520</name>
</gene>
<proteinExistence type="predicted"/>
<protein>
    <submittedName>
        <fullName evidence="1">WGS project CBMI000000000 data, contig CS3069_c003657</fullName>
    </submittedName>
</protein>
<evidence type="ECO:0000313" key="1">
    <source>
        <dbReference type="EMBL" id="CEG05331.1"/>
    </source>
</evidence>
<reference evidence="1" key="1">
    <citation type="submission" date="2013-05" db="EMBL/GenBank/DDBJ databases">
        <title>Draft genome sequences of six wheat associated Fusarium spp. isolates.</title>
        <authorList>
            <person name="Moolhuijzen P.M."/>
            <person name="Manners J.M."/>
            <person name="Wilcox S."/>
            <person name="Bellgard M.I."/>
            <person name="Gardiner D.M."/>
        </authorList>
    </citation>
    <scope>NUCLEOTIDE SEQUENCE</scope>
    <source>
        <strain evidence="1">CS3069</strain>
    </source>
</reference>
<sequence>MTYAGYSWAETEPDPSYRWNYRLLVDVLSPQKDHLRFLDLGWLGYDRDQNIFQVSAFPNLRSMALTMVHAHPNEEACRNWLTPSLNTLILDLYMNDSQCGPGSHNCMHTGGADSVVPFARMARAWSNKDGGAVGLRRIGIRAYSRGYDA</sequence>
<dbReference type="EMBL" id="CBMI010003655">
    <property type="protein sequence ID" value="CEG05331.1"/>
    <property type="molecule type" value="Genomic_DNA"/>
</dbReference>
<dbReference type="EMBL" id="HG320308">
    <property type="protein sequence ID" value="CEG05914.1"/>
    <property type="molecule type" value="Genomic_DNA"/>
</dbReference>
<name>A0A090N5Y3_9HYPO</name>
<accession>A0A090N5Y3</accession>
<dbReference type="AlphaFoldDB" id="A0A090N5Y3"/>
<organism evidence="1">
    <name type="scientific">Fusarium clavum</name>
    <dbReference type="NCBI Taxonomy" id="2594811"/>
    <lineage>
        <taxon>Eukaryota</taxon>
        <taxon>Fungi</taxon>
        <taxon>Dikarya</taxon>
        <taxon>Ascomycota</taxon>
        <taxon>Pezizomycotina</taxon>
        <taxon>Sordariomycetes</taxon>
        <taxon>Hypocreomycetidae</taxon>
        <taxon>Hypocreales</taxon>
        <taxon>Nectriaceae</taxon>
        <taxon>Fusarium</taxon>
        <taxon>Fusarium incarnatum-equiseti species complex</taxon>
    </lineage>
</organism>